<keyword evidence="3" id="KW-1185">Reference proteome</keyword>
<evidence type="ECO:0000313" key="3">
    <source>
        <dbReference type="Proteomes" id="UP000297245"/>
    </source>
</evidence>
<name>A0A4S8LPN8_DENBC</name>
<dbReference type="EMBL" id="ML179321">
    <property type="protein sequence ID" value="THU90923.1"/>
    <property type="molecule type" value="Genomic_DNA"/>
</dbReference>
<evidence type="ECO:0000256" key="1">
    <source>
        <dbReference type="SAM" id="MobiDB-lite"/>
    </source>
</evidence>
<reference evidence="2 3" key="1">
    <citation type="journal article" date="2019" name="Nat. Ecol. Evol.">
        <title>Megaphylogeny resolves global patterns of mushroom evolution.</title>
        <authorList>
            <person name="Varga T."/>
            <person name="Krizsan K."/>
            <person name="Foldi C."/>
            <person name="Dima B."/>
            <person name="Sanchez-Garcia M."/>
            <person name="Sanchez-Ramirez S."/>
            <person name="Szollosi G.J."/>
            <person name="Szarkandi J.G."/>
            <person name="Papp V."/>
            <person name="Albert L."/>
            <person name="Andreopoulos W."/>
            <person name="Angelini C."/>
            <person name="Antonin V."/>
            <person name="Barry K.W."/>
            <person name="Bougher N.L."/>
            <person name="Buchanan P."/>
            <person name="Buyck B."/>
            <person name="Bense V."/>
            <person name="Catcheside P."/>
            <person name="Chovatia M."/>
            <person name="Cooper J."/>
            <person name="Damon W."/>
            <person name="Desjardin D."/>
            <person name="Finy P."/>
            <person name="Geml J."/>
            <person name="Haridas S."/>
            <person name="Hughes K."/>
            <person name="Justo A."/>
            <person name="Karasinski D."/>
            <person name="Kautmanova I."/>
            <person name="Kiss B."/>
            <person name="Kocsube S."/>
            <person name="Kotiranta H."/>
            <person name="LaButti K.M."/>
            <person name="Lechner B.E."/>
            <person name="Liimatainen K."/>
            <person name="Lipzen A."/>
            <person name="Lukacs Z."/>
            <person name="Mihaltcheva S."/>
            <person name="Morgado L.N."/>
            <person name="Niskanen T."/>
            <person name="Noordeloos M.E."/>
            <person name="Ohm R.A."/>
            <person name="Ortiz-Santana B."/>
            <person name="Ovrebo C."/>
            <person name="Racz N."/>
            <person name="Riley R."/>
            <person name="Savchenko A."/>
            <person name="Shiryaev A."/>
            <person name="Soop K."/>
            <person name="Spirin V."/>
            <person name="Szebenyi C."/>
            <person name="Tomsovsky M."/>
            <person name="Tulloss R.E."/>
            <person name="Uehling J."/>
            <person name="Grigoriev I.V."/>
            <person name="Vagvolgyi C."/>
            <person name="Papp T."/>
            <person name="Martin F.M."/>
            <person name="Miettinen O."/>
            <person name="Hibbett D.S."/>
            <person name="Nagy L.G."/>
        </authorList>
    </citation>
    <scope>NUCLEOTIDE SEQUENCE [LARGE SCALE GENOMIC DNA]</scope>
    <source>
        <strain evidence="2 3">CBS 962.96</strain>
    </source>
</reference>
<proteinExistence type="predicted"/>
<protein>
    <submittedName>
        <fullName evidence="2">Uncharacterized protein</fullName>
    </submittedName>
</protein>
<dbReference type="AlphaFoldDB" id="A0A4S8LPN8"/>
<accession>A0A4S8LPN8</accession>
<feature type="region of interest" description="Disordered" evidence="1">
    <location>
        <begin position="1"/>
        <end position="76"/>
    </location>
</feature>
<gene>
    <name evidence="2" type="ORF">K435DRAFT_801650</name>
</gene>
<feature type="compositionally biased region" description="Low complexity" evidence="1">
    <location>
        <begin position="51"/>
        <end position="70"/>
    </location>
</feature>
<dbReference type="Proteomes" id="UP000297245">
    <property type="component" value="Unassembled WGS sequence"/>
</dbReference>
<evidence type="ECO:0000313" key="2">
    <source>
        <dbReference type="EMBL" id="THU90923.1"/>
    </source>
</evidence>
<feature type="compositionally biased region" description="Polar residues" evidence="1">
    <location>
        <begin position="8"/>
        <end position="17"/>
    </location>
</feature>
<organism evidence="2 3">
    <name type="scientific">Dendrothele bispora (strain CBS 962.96)</name>
    <dbReference type="NCBI Taxonomy" id="1314807"/>
    <lineage>
        <taxon>Eukaryota</taxon>
        <taxon>Fungi</taxon>
        <taxon>Dikarya</taxon>
        <taxon>Basidiomycota</taxon>
        <taxon>Agaricomycotina</taxon>
        <taxon>Agaricomycetes</taxon>
        <taxon>Agaricomycetidae</taxon>
        <taxon>Agaricales</taxon>
        <taxon>Agaricales incertae sedis</taxon>
        <taxon>Dendrothele</taxon>
    </lineage>
</organism>
<sequence>MSLDRTDLNANNPNTASLAPGKSPQALVPGDSDKHSDTQSAISSNEEKEPQGTSVSVPPGPSASAQAGPPDSTQENEAMQYKYCNTSGQSPDPVFQYMWDLVMVGFWGQYRYIGWALGVMESLAIGIASAVSQPSISGYFRSIVTLVTQYLHIKNLIIVFRHFDVLSHDFSELGFCKSFQKAIQIPLWGGSRRMNAPSVV</sequence>